<dbReference type="Pfam" id="PF01197">
    <property type="entry name" value="Ribosomal_L31"/>
    <property type="match status" value="1"/>
</dbReference>
<feature type="non-terminal residue" evidence="3">
    <location>
        <position position="33"/>
    </location>
</feature>
<reference evidence="3" key="1">
    <citation type="submission" date="2018-05" db="EMBL/GenBank/DDBJ databases">
        <authorList>
            <person name="Lanie J.A."/>
            <person name="Ng W.-L."/>
            <person name="Kazmierczak K.M."/>
            <person name="Andrzejewski T.M."/>
            <person name="Davidsen T.M."/>
            <person name="Wayne K.J."/>
            <person name="Tettelin H."/>
            <person name="Glass J.I."/>
            <person name="Rusch D."/>
            <person name="Podicherti R."/>
            <person name="Tsui H.-C.T."/>
            <person name="Winkler M.E."/>
        </authorList>
    </citation>
    <scope>NUCLEOTIDE SEQUENCE</scope>
</reference>
<dbReference type="GO" id="GO:1990904">
    <property type="term" value="C:ribonucleoprotein complex"/>
    <property type="evidence" value="ECO:0007669"/>
    <property type="project" value="UniProtKB-KW"/>
</dbReference>
<dbReference type="EMBL" id="UINC01121380">
    <property type="protein sequence ID" value="SVC96501.1"/>
    <property type="molecule type" value="Genomic_DNA"/>
</dbReference>
<keyword evidence="1" id="KW-0689">Ribosomal protein</keyword>
<dbReference type="GO" id="GO:0003735">
    <property type="term" value="F:structural constituent of ribosome"/>
    <property type="evidence" value="ECO:0007669"/>
    <property type="project" value="InterPro"/>
</dbReference>
<gene>
    <name evidence="3" type="ORF">METZ01_LOCUS349355</name>
</gene>
<dbReference type="AlphaFoldDB" id="A0A382RIR3"/>
<sequence>MKEGIHPEYYETTVRCACGSEVQTRTTMKDLHV</sequence>
<accession>A0A382RIR3</accession>
<evidence type="ECO:0000256" key="2">
    <source>
        <dbReference type="ARBA" id="ARBA00023274"/>
    </source>
</evidence>
<dbReference type="InterPro" id="IPR034704">
    <property type="entry name" value="Ribosomal_bL28/bL31-like_sf"/>
</dbReference>
<organism evidence="3">
    <name type="scientific">marine metagenome</name>
    <dbReference type="NCBI Taxonomy" id="408172"/>
    <lineage>
        <taxon>unclassified sequences</taxon>
        <taxon>metagenomes</taxon>
        <taxon>ecological metagenomes</taxon>
    </lineage>
</organism>
<dbReference type="GO" id="GO:0006412">
    <property type="term" value="P:translation"/>
    <property type="evidence" value="ECO:0007669"/>
    <property type="project" value="InterPro"/>
</dbReference>
<dbReference type="Gene3D" id="4.10.80.400">
    <property type="match status" value="1"/>
</dbReference>
<dbReference type="GO" id="GO:0005840">
    <property type="term" value="C:ribosome"/>
    <property type="evidence" value="ECO:0007669"/>
    <property type="project" value="UniProtKB-KW"/>
</dbReference>
<dbReference type="InterPro" id="IPR002150">
    <property type="entry name" value="Ribosomal_bL31"/>
</dbReference>
<proteinExistence type="predicted"/>
<evidence type="ECO:0008006" key="4">
    <source>
        <dbReference type="Google" id="ProtNLM"/>
    </source>
</evidence>
<evidence type="ECO:0000313" key="3">
    <source>
        <dbReference type="EMBL" id="SVC96501.1"/>
    </source>
</evidence>
<name>A0A382RIR3_9ZZZZ</name>
<protein>
    <recommendedName>
        <fullName evidence="4">50S ribosomal protein L31</fullName>
    </recommendedName>
</protein>
<evidence type="ECO:0000256" key="1">
    <source>
        <dbReference type="ARBA" id="ARBA00022980"/>
    </source>
</evidence>
<dbReference type="SUPFAM" id="SSF143800">
    <property type="entry name" value="L28p-like"/>
    <property type="match status" value="1"/>
</dbReference>
<dbReference type="NCBIfam" id="TIGR00105">
    <property type="entry name" value="L31"/>
    <property type="match status" value="1"/>
</dbReference>
<keyword evidence="2" id="KW-0687">Ribonucleoprotein</keyword>